<dbReference type="EMBL" id="NAJN01001213">
    <property type="protein sequence ID" value="TKA64850.1"/>
    <property type="molecule type" value="Genomic_DNA"/>
</dbReference>
<sequence>MESLQGCESVGSTQLRTALCWNTSLSRTRLTSTQAIGFSEPDQAQIQGLGDVLATVKQLQLERCHYDELIREDTLGEGETFLVQKCEYRKQAVAVKHLKLSPLVSDKPKFLRRLCSVLMELRIMYHPPLRNHPNILSLLAYGWNTRHHSILPYVLVEYSSFGTLREYLQRPTRLLAKEIAMADAAFGLSALHDTGIIHGDVKLDNVLVFRCWERPSGTVAKISDFGHSIILETTDNKRVQYLGTSIYNAPETLNQSDKPIEREDLRKCDNWSFGLLALETLLDGQKYTERMPVAVQVGGEADEGTRYDGILPFALSSVYYTNDCQGGFLRALFLSLLQIDPQRRLSNLSKLGILKKWHATGTVDLNAKLAMHSGSAQWSYEIFRPQDGLEIEWEHQQQIAQDFERCYEDFRANSQIASSAAWQVSLCCYEGFGVPVDIVKAFEYTKSAIELDHPMAQIFDTLIPRAETARNEPSQESIYTGRIILELRTKLACLDDDPSAPPLIVGESDSAGQMMKFTNYDDFVLWSTNRIHDMSFGAGSPDSQFRLLQDLIKIAISFQDPGLLKKGCSFPSFWKAGNTLTEPFLVQACRTGKAELVRILLKAGADPGQEDAEG</sequence>
<evidence type="ECO:0000256" key="4">
    <source>
        <dbReference type="ARBA" id="ARBA00022679"/>
    </source>
</evidence>
<dbReference type="InterPro" id="IPR008271">
    <property type="entry name" value="Ser/Thr_kinase_AS"/>
</dbReference>
<evidence type="ECO:0000256" key="2">
    <source>
        <dbReference type="ARBA" id="ARBA00012513"/>
    </source>
</evidence>
<dbReference type="PANTHER" id="PTHR24348:SF22">
    <property type="entry name" value="NON-SPECIFIC SERINE_THREONINE PROTEIN KINASE"/>
    <property type="match status" value="1"/>
</dbReference>
<evidence type="ECO:0000256" key="3">
    <source>
        <dbReference type="ARBA" id="ARBA00022527"/>
    </source>
</evidence>
<proteinExistence type="predicted"/>
<evidence type="ECO:0000313" key="14">
    <source>
        <dbReference type="Proteomes" id="UP000308768"/>
    </source>
</evidence>
<dbReference type="GO" id="GO:0005776">
    <property type="term" value="C:autophagosome"/>
    <property type="evidence" value="ECO:0007669"/>
    <property type="project" value="TreeGrafter"/>
</dbReference>
<dbReference type="Proteomes" id="UP000308768">
    <property type="component" value="Unassembled WGS sequence"/>
</dbReference>
<keyword evidence="14" id="KW-1185">Reference proteome</keyword>
<evidence type="ECO:0000256" key="6">
    <source>
        <dbReference type="ARBA" id="ARBA00022777"/>
    </source>
</evidence>
<keyword evidence="6" id="KW-0418">Kinase</keyword>
<comment type="caution">
    <text evidence="13">The sequence shown here is derived from an EMBL/GenBank/DDBJ whole genome shotgun (WGS) entry which is preliminary data.</text>
</comment>
<feature type="non-terminal residue" evidence="13">
    <location>
        <position position="614"/>
    </location>
</feature>
<evidence type="ECO:0000256" key="9">
    <source>
        <dbReference type="ARBA" id="ARBA00030237"/>
    </source>
</evidence>
<evidence type="ECO:0000259" key="12">
    <source>
        <dbReference type="PROSITE" id="PS50011"/>
    </source>
</evidence>
<keyword evidence="4" id="KW-0808">Transferase</keyword>
<name>A0A4U0WNL2_9PEZI</name>
<dbReference type="AlphaFoldDB" id="A0A4U0WNL2"/>
<dbReference type="OrthoDB" id="626167at2759"/>
<dbReference type="PROSITE" id="PS50011">
    <property type="entry name" value="PROTEIN_KINASE_DOM"/>
    <property type="match status" value="1"/>
</dbReference>
<evidence type="ECO:0000256" key="8">
    <source>
        <dbReference type="ARBA" id="ARBA00023006"/>
    </source>
</evidence>
<dbReference type="Gene3D" id="1.10.510.10">
    <property type="entry name" value="Transferase(Phosphotransferase) domain 1"/>
    <property type="match status" value="1"/>
</dbReference>
<keyword evidence="7" id="KW-0067">ATP-binding</keyword>
<accession>A0A4U0WNL2</accession>
<comment type="catalytic activity">
    <reaction evidence="11">
        <text>L-seryl-[protein] + ATP = O-phospho-L-seryl-[protein] + ADP + H(+)</text>
        <dbReference type="Rhea" id="RHEA:17989"/>
        <dbReference type="Rhea" id="RHEA-COMP:9863"/>
        <dbReference type="Rhea" id="RHEA-COMP:11604"/>
        <dbReference type="ChEBI" id="CHEBI:15378"/>
        <dbReference type="ChEBI" id="CHEBI:29999"/>
        <dbReference type="ChEBI" id="CHEBI:30616"/>
        <dbReference type="ChEBI" id="CHEBI:83421"/>
        <dbReference type="ChEBI" id="CHEBI:456216"/>
        <dbReference type="EC" id="2.7.11.1"/>
    </reaction>
</comment>
<keyword evidence="5" id="KW-0547">Nucleotide-binding</keyword>
<organism evidence="13 14">
    <name type="scientific">Cryomyces minteri</name>
    <dbReference type="NCBI Taxonomy" id="331657"/>
    <lineage>
        <taxon>Eukaryota</taxon>
        <taxon>Fungi</taxon>
        <taxon>Dikarya</taxon>
        <taxon>Ascomycota</taxon>
        <taxon>Pezizomycotina</taxon>
        <taxon>Dothideomycetes</taxon>
        <taxon>Dothideomycetes incertae sedis</taxon>
        <taxon>Cryomyces</taxon>
    </lineage>
</organism>
<dbReference type="PANTHER" id="PTHR24348">
    <property type="entry name" value="SERINE/THREONINE-PROTEIN KINASE UNC-51-RELATED"/>
    <property type="match status" value="1"/>
</dbReference>
<evidence type="ECO:0000256" key="1">
    <source>
        <dbReference type="ARBA" id="ARBA00004623"/>
    </source>
</evidence>
<dbReference type="InterPro" id="IPR000719">
    <property type="entry name" value="Prot_kinase_dom"/>
</dbReference>
<dbReference type="Pfam" id="PF00069">
    <property type="entry name" value="Pkinase"/>
    <property type="match status" value="1"/>
</dbReference>
<evidence type="ECO:0000256" key="10">
    <source>
        <dbReference type="ARBA" id="ARBA00047899"/>
    </source>
</evidence>
<feature type="domain" description="Protein kinase" evidence="12">
    <location>
        <begin position="69"/>
        <end position="361"/>
    </location>
</feature>
<evidence type="ECO:0000256" key="5">
    <source>
        <dbReference type="ARBA" id="ARBA00022741"/>
    </source>
</evidence>
<dbReference type="GO" id="GO:0000045">
    <property type="term" value="P:autophagosome assembly"/>
    <property type="evidence" value="ECO:0007669"/>
    <property type="project" value="TreeGrafter"/>
</dbReference>
<evidence type="ECO:0000256" key="7">
    <source>
        <dbReference type="ARBA" id="ARBA00022840"/>
    </source>
</evidence>
<dbReference type="SUPFAM" id="SSF56112">
    <property type="entry name" value="Protein kinase-like (PK-like)"/>
    <property type="match status" value="1"/>
</dbReference>
<comment type="subcellular location">
    <subcellularLocation>
        <location evidence="1">Preautophagosomal structure membrane</location>
        <topology evidence="1">Peripheral membrane protein</topology>
    </subcellularLocation>
</comment>
<protein>
    <recommendedName>
        <fullName evidence="2">non-specific serine/threonine protein kinase</fullName>
        <ecNumber evidence="2">2.7.11.1</ecNumber>
    </recommendedName>
    <alternativeName>
        <fullName evidence="9">Autophagy-related protein 1</fullName>
    </alternativeName>
</protein>
<dbReference type="InterPro" id="IPR011009">
    <property type="entry name" value="Kinase-like_dom_sf"/>
</dbReference>
<dbReference type="InterPro" id="IPR045269">
    <property type="entry name" value="Atg1-like"/>
</dbReference>
<reference evidence="13 14" key="1">
    <citation type="submission" date="2017-03" db="EMBL/GenBank/DDBJ databases">
        <title>Genomes of endolithic fungi from Antarctica.</title>
        <authorList>
            <person name="Coleine C."/>
            <person name="Masonjones S."/>
            <person name="Stajich J.E."/>
        </authorList>
    </citation>
    <scope>NUCLEOTIDE SEQUENCE [LARGE SCALE GENOMIC DNA]</scope>
    <source>
        <strain evidence="13 14">CCFEE 5187</strain>
    </source>
</reference>
<evidence type="ECO:0000256" key="11">
    <source>
        <dbReference type="ARBA" id="ARBA00048679"/>
    </source>
</evidence>
<dbReference type="GO" id="GO:0005829">
    <property type="term" value="C:cytosol"/>
    <property type="evidence" value="ECO:0007669"/>
    <property type="project" value="TreeGrafter"/>
</dbReference>
<dbReference type="GO" id="GO:0034045">
    <property type="term" value="C:phagophore assembly site membrane"/>
    <property type="evidence" value="ECO:0007669"/>
    <property type="project" value="UniProtKB-SubCell"/>
</dbReference>
<keyword evidence="3" id="KW-0723">Serine/threonine-protein kinase</keyword>
<comment type="catalytic activity">
    <reaction evidence="10">
        <text>L-threonyl-[protein] + ATP = O-phospho-L-threonyl-[protein] + ADP + H(+)</text>
        <dbReference type="Rhea" id="RHEA:46608"/>
        <dbReference type="Rhea" id="RHEA-COMP:11060"/>
        <dbReference type="Rhea" id="RHEA-COMP:11605"/>
        <dbReference type="ChEBI" id="CHEBI:15378"/>
        <dbReference type="ChEBI" id="CHEBI:30013"/>
        <dbReference type="ChEBI" id="CHEBI:30616"/>
        <dbReference type="ChEBI" id="CHEBI:61977"/>
        <dbReference type="ChEBI" id="CHEBI:456216"/>
        <dbReference type="EC" id="2.7.11.1"/>
    </reaction>
</comment>
<dbReference type="GO" id="GO:0005524">
    <property type="term" value="F:ATP binding"/>
    <property type="evidence" value="ECO:0007669"/>
    <property type="project" value="UniProtKB-KW"/>
</dbReference>
<dbReference type="GO" id="GO:0004674">
    <property type="term" value="F:protein serine/threonine kinase activity"/>
    <property type="evidence" value="ECO:0007669"/>
    <property type="project" value="UniProtKB-KW"/>
</dbReference>
<dbReference type="EC" id="2.7.11.1" evidence="2"/>
<keyword evidence="8" id="KW-0072">Autophagy</keyword>
<evidence type="ECO:0000313" key="13">
    <source>
        <dbReference type="EMBL" id="TKA64850.1"/>
    </source>
</evidence>
<gene>
    <name evidence="13" type="ORF">B0A49_06327</name>
</gene>
<dbReference type="STRING" id="331657.A0A4U0WNL2"/>
<dbReference type="PROSITE" id="PS00108">
    <property type="entry name" value="PROTEIN_KINASE_ST"/>
    <property type="match status" value="1"/>
</dbReference>
<dbReference type="SMART" id="SM00220">
    <property type="entry name" value="S_TKc"/>
    <property type="match status" value="1"/>
</dbReference>
<dbReference type="GO" id="GO:0010506">
    <property type="term" value="P:regulation of autophagy"/>
    <property type="evidence" value="ECO:0007669"/>
    <property type="project" value="InterPro"/>
</dbReference>